<name>A0AAE1A869_9GAST</name>
<dbReference type="AlphaFoldDB" id="A0AAE1A869"/>
<evidence type="ECO:0000313" key="1">
    <source>
        <dbReference type="EMBL" id="KAK3783065.1"/>
    </source>
</evidence>
<dbReference type="EMBL" id="JAWDGP010002459">
    <property type="protein sequence ID" value="KAK3783065.1"/>
    <property type="molecule type" value="Genomic_DNA"/>
</dbReference>
<accession>A0AAE1A869</accession>
<reference evidence="1" key="1">
    <citation type="journal article" date="2023" name="G3 (Bethesda)">
        <title>A reference genome for the long-term kleptoplast-retaining sea slug Elysia crispata morphotype clarki.</title>
        <authorList>
            <person name="Eastman K.E."/>
            <person name="Pendleton A.L."/>
            <person name="Shaikh M.A."/>
            <person name="Suttiyut T."/>
            <person name="Ogas R."/>
            <person name="Tomko P."/>
            <person name="Gavelis G."/>
            <person name="Widhalm J.R."/>
            <person name="Wisecaver J.H."/>
        </authorList>
    </citation>
    <scope>NUCLEOTIDE SEQUENCE</scope>
    <source>
        <strain evidence="1">ECLA1</strain>
    </source>
</reference>
<proteinExistence type="predicted"/>
<keyword evidence="2" id="KW-1185">Reference proteome</keyword>
<evidence type="ECO:0000313" key="2">
    <source>
        <dbReference type="Proteomes" id="UP001283361"/>
    </source>
</evidence>
<dbReference type="Proteomes" id="UP001283361">
    <property type="component" value="Unassembled WGS sequence"/>
</dbReference>
<organism evidence="1 2">
    <name type="scientific">Elysia crispata</name>
    <name type="common">lettuce slug</name>
    <dbReference type="NCBI Taxonomy" id="231223"/>
    <lineage>
        <taxon>Eukaryota</taxon>
        <taxon>Metazoa</taxon>
        <taxon>Spiralia</taxon>
        <taxon>Lophotrochozoa</taxon>
        <taxon>Mollusca</taxon>
        <taxon>Gastropoda</taxon>
        <taxon>Heterobranchia</taxon>
        <taxon>Euthyneura</taxon>
        <taxon>Panpulmonata</taxon>
        <taxon>Sacoglossa</taxon>
        <taxon>Placobranchoidea</taxon>
        <taxon>Plakobranchidae</taxon>
        <taxon>Elysia</taxon>
    </lineage>
</organism>
<gene>
    <name evidence="1" type="ORF">RRG08_018897</name>
</gene>
<sequence>MCTRLFPVAGYSSRFLRLMASRSLHPLRADGRVPGARAISPVPDFEQPESSKKIRLESSRLCSMTCAGTIILVKRAQFRLFKGRSEWRDSVARASPSHGTTALSSSIPDIGGAEIFASNRTCGEIERGETYQLAVILHFIKKVGRFICDNKARRQWQNQDTTG</sequence>
<comment type="caution">
    <text evidence="1">The sequence shown here is derived from an EMBL/GenBank/DDBJ whole genome shotgun (WGS) entry which is preliminary data.</text>
</comment>
<protein>
    <submittedName>
        <fullName evidence="1">Uncharacterized protein</fullName>
    </submittedName>
</protein>